<proteinExistence type="predicted"/>
<evidence type="ECO:0000313" key="5">
    <source>
        <dbReference type="EMBL" id="CAB4863976.1"/>
    </source>
</evidence>
<dbReference type="EMBL" id="CAFBQL010000004">
    <property type="protein sequence ID" value="CAB5057532.1"/>
    <property type="molecule type" value="Genomic_DNA"/>
</dbReference>
<reference evidence="4" key="1">
    <citation type="submission" date="2020-05" db="EMBL/GenBank/DDBJ databases">
        <authorList>
            <person name="Chiriac C."/>
            <person name="Salcher M."/>
            <person name="Ghai R."/>
            <person name="Kavagutti S V."/>
        </authorList>
    </citation>
    <scope>NUCLEOTIDE SEQUENCE</scope>
</reference>
<dbReference type="EMBL" id="CAEZZC010000002">
    <property type="protein sequence ID" value="CAB4741405.1"/>
    <property type="molecule type" value="Genomic_DNA"/>
</dbReference>
<evidence type="ECO:0000256" key="1">
    <source>
        <dbReference type="ARBA" id="ARBA00023002"/>
    </source>
</evidence>
<dbReference type="GO" id="GO:0016491">
    <property type="term" value="F:oxidoreductase activity"/>
    <property type="evidence" value="ECO:0007669"/>
    <property type="project" value="UniProtKB-KW"/>
</dbReference>
<accession>A0A6J6T384</accession>
<evidence type="ECO:0000313" key="3">
    <source>
        <dbReference type="EMBL" id="CAB4656269.1"/>
    </source>
</evidence>
<sequence length="389" mass="41847">MLLEKSAIKTKRDFENIIVGGGIAGTAAAYFLAKSGCEIALCEQFDLNTQASGRNAGSLHGQIQFEAFHQMGMEWAKSFLPALKFMADSLDIWGSLSAELETDLEVFRNGGLMVAETKQEMDLLAEKVRLEQTLGIAAELLDGNQLREKAPYISEKMLGAAFSPIEGKANPLLAAPAFAAAAKKHGAKIFTGVTVHSIVKDGDIYRLTTSDGEFTCKKIILTSNAGLATLGKNFGLTLPITDEPVQVSVSEIIEPLVKHLVYFSGEKLTFKQAKSGSLLIGGGWPARFNSEGIPVFNPDSLRSNMRVAVKVVPSIAPVRIIRTWIGVGNGTPDQRPIIGEVPGYKGAYIGMFPYMGLSAGPLLGKVLAALVNGEQVDRDLQPFDISRFN</sequence>
<evidence type="ECO:0000313" key="7">
    <source>
        <dbReference type="EMBL" id="CAB5057532.1"/>
    </source>
</evidence>
<dbReference type="EMBL" id="CAFBMV010000004">
    <property type="protein sequence ID" value="CAB4921365.1"/>
    <property type="molecule type" value="Genomic_DNA"/>
</dbReference>
<protein>
    <submittedName>
        <fullName evidence="4">Unannotated protein</fullName>
    </submittedName>
</protein>
<dbReference type="Pfam" id="PF01266">
    <property type="entry name" value="DAO"/>
    <property type="match status" value="1"/>
</dbReference>
<dbReference type="SUPFAM" id="SSF51905">
    <property type="entry name" value="FAD/NAD(P)-binding domain"/>
    <property type="match status" value="1"/>
</dbReference>
<dbReference type="EMBL" id="CAEZWT010000002">
    <property type="protein sequence ID" value="CAB4656269.1"/>
    <property type="molecule type" value="Genomic_DNA"/>
</dbReference>
<dbReference type="InterPro" id="IPR006076">
    <property type="entry name" value="FAD-dep_OxRdtase"/>
</dbReference>
<dbReference type="GO" id="GO:0005737">
    <property type="term" value="C:cytoplasm"/>
    <property type="evidence" value="ECO:0007669"/>
    <property type="project" value="TreeGrafter"/>
</dbReference>
<gene>
    <name evidence="3" type="ORF">UFOPK2289_00135</name>
    <name evidence="4" type="ORF">UFOPK2822_00214</name>
    <name evidence="5" type="ORF">UFOPK3346_00634</name>
    <name evidence="6" type="ORF">UFOPK3670_00685</name>
    <name evidence="7" type="ORF">UFOPK4308_00751</name>
</gene>
<dbReference type="InterPro" id="IPR036188">
    <property type="entry name" value="FAD/NAD-bd_sf"/>
</dbReference>
<feature type="domain" description="FAD dependent oxidoreductase" evidence="2">
    <location>
        <begin position="17"/>
        <end position="370"/>
    </location>
</feature>
<evidence type="ECO:0000259" key="2">
    <source>
        <dbReference type="Pfam" id="PF01266"/>
    </source>
</evidence>
<dbReference type="EMBL" id="CAFBLE010000004">
    <property type="protein sequence ID" value="CAB4863976.1"/>
    <property type="molecule type" value="Genomic_DNA"/>
</dbReference>
<name>A0A6J6T384_9ZZZZ</name>
<dbReference type="Gene3D" id="3.50.50.60">
    <property type="entry name" value="FAD/NAD(P)-binding domain"/>
    <property type="match status" value="1"/>
</dbReference>
<keyword evidence="1" id="KW-0560">Oxidoreductase</keyword>
<evidence type="ECO:0000313" key="6">
    <source>
        <dbReference type="EMBL" id="CAB4921365.1"/>
    </source>
</evidence>
<organism evidence="4">
    <name type="scientific">freshwater metagenome</name>
    <dbReference type="NCBI Taxonomy" id="449393"/>
    <lineage>
        <taxon>unclassified sequences</taxon>
        <taxon>metagenomes</taxon>
        <taxon>ecological metagenomes</taxon>
    </lineage>
</organism>
<dbReference type="PANTHER" id="PTHR13847:SF287">
    <property type="entry name" value="FAD-DEPENDENT OXIDOREDUCTASE DOMAIN-CONTAINING PROTEIN 1"/>
    <property type="match status" value="1"/>
</dbReference>
<dbReference type="PANTHER" id="PTHR13847">
    <property type="entry name" value="SARCOSINE DEHYDROGENASE-RELATED"/>
    <property type="match status" value="1"/>
</dbReference>
<evidence type="ECO:0000313" key="4">
    <source>
        <dbReference type="EMBL" id="CAB4741405.1"/>
    </source>
</evidence>
<dbReference type="AlphaFoldDB" id="A0A6J6T384"/>
<dbReference type="Gene3D" id="3.30.9.10">
    <property type="entry name" value="D-Amino Acid Oxidase, subunit A, domain 2"/>
    <property type="match status" value="1"/>
</dbReference>